<gene>
    <name evidence="6" type="ORF">HUE87_06635</name>
</gene>
<evidence type="ECO:0000256" key="4">
    <source>
        <dbReference type="ARBA" id="ARBA00023004"/>
    </source>
</evidence>
<dbReference type="GO" id="GO:0005344">
    <property type="term" value="F:oxygen carrier activity"/>
    <property type="evidence" value="ECO:0007669"/>
    <property type="project" value="UniProtKB-KW"/>
</dbReference>
<dbReference type="Gene3D" id="1.20.120.50">
    <property type="entry name" value="Hemerythrin-like"/>
    <property type="match status" value="1"/>
</dbReference>
<evidence type="ECO:0000313" key="7">
    <source>
        <dbReference type="Proteomes" id="UP000593836"/>
    </source>
</evidence>
<dbReference type="NCBIfam" id="TIGR02481">
    <property type="entry name" value="hemeryth_dom"/>
    <property type="match status" value="1"/>
</dbReference>
<keyword evidence="3" id="KW-0479">Metal-binding</keyword>
<dbReference type="CDD" id="cd12107">
    <property type="entry name" value="Hemerythrin"/>
    <property type="match status" value="1"/>
</dbReference>
<dbReference type="InterPro" id="IPR012827">
    <property type="entry name" value="Hemerythrin_metal-bd"/>
</dbReference>
<evidence type="ECO:0000256" key="3">
    <source>
        <dbReference type="ARBA" id="ARBA00022723"/>
    </source>
</evidence>
<dbReference type="InterPro" id="IPR035938">
    <property type="entry name" value="Hemerythrin-like_sf"/>
</dbReference>
<dbReference type="Proteomes" id="UP000593836">
    <property type="component" value="Chromosome"/>
</dbReference>
<dbReference type="InterPro" id="IPR050669">
    <property type="entry name" value="Hemerythrin"/>
</dbReference>
<accession>A0A7S7LZ88</accession>
<evidence type="ECO:0000259" key="5">
    <source>
        <dbReference type="Pfam" id="PF01814"/>
    </source>
</evidence>
<sequence>MMTQEQLPMVAIPSMNNTHLEEMLIINKLETAARDNDTGTVSKILEELLKHTVMHFVDEEDMMEKGLFPDFNTHKSEHDRHLHELKSLLKYFEKNKDTKAILVYIEGALTPWLIHHMETMDTVMATYIQAESSTKGSTT</sequence>
<proteinExistence type="inferred from homology"/>
<organism evidence="6 7">
    <name type="scientific">Candidatus Sulfurimonas marisnigri</name>
    <dbReference type="NCBI Taxonomy" id="2740405"/>
    <lineage>
        <taxon>Bacteria</taxon>
        <taxon>Pseudomonadati</taxon>
        <taxon>Campylobacterota</taxon>
        <taxon>Epsilonproteobacteria</taxon>
        <taxon>Campylobacterales</taxon>
        <taxon>Sulfurimonadaceae</taxon>
        <taxon>Sulfurimonas</taxon>
    </lineage>
</organism>
<keyword evidence="4" id="KW-0408">Iron</keyword>
<keyword evidence="7" id="KW-1185">Reference proteome</keyword>
<dbReference type="KEGG" id="smas:HUE87_06635"/>
<dbReference type="PANTHER" id="PTHR37164">
    <property type="entry name" value="BACTERIOHEMERYTHRIN"/>
    <property type="match status" value="1"/>
</dbReference>
<dbReference type="InterPro" id="IPR016131">
    <property type="entry name" value="Haemerythrin_Fe_BS"/>
</dbReference>
<reference evidence="6 7" key="1">
    <citation type="submission" date="2020-05" db="EMBL/GenBank/DDBJ databases">
        <title>Sulfurimonas marisnigri, sp. nov., and Sulfurimonas baltica, sp. nov., manganese oxide reducing chemolithoautotrophs of the class Epsilonproteobacteria isolated from the pelagic redoxclines of the Black and Baltic Seas and emended description of the genus Sulfurimonas.</title>
        <authorList>
            <person name="Henkel J.V."/>
            <person name="Laudan C."/>
            <person name="Werner J."/>
            <person name="Neu T."/>
            <person name="Plewe S."/>
            <person name="Sproer C."/>
            <person name="Bunk B."/>
            <person name="Schulz-Vogt H.N."/>
        </authorList>
    </citation>
    <scope>NUCLEOTIDE SEQUENCE [LARGE SCALE GENOMIC DNA]</scope>
    <source>
        <strain evidence="6 7">SoZ1</strain>
    </source>
</reference>
<name>A0A7S7LZ88_9BACT</name>
<dbReference type="PANTHER" id="PTHR37164:SF1">
    <property type="entry name" value="BACTERIOHEMERYTHRIN"/>
    <property type="match status" value="1"/>
</dbReference>
<keyword evidence="2" id="KW-0561">Oxygen transport</keyword>
<evidence type="ECO:0000313" key="6">
    <source>
        <dbReference type="EMBL" id="QOY53598.1"/>
    </source>
</evidence>
<dbReference type="RefSeq" id="WP_194365433.1">
    <property type="nucleotide sequence ID" value="NZ_CP054493.1"/>
</dbReference>
<evidence type="ECO:0000256" key="2">
    <source>
        <dbReference type="ARBA" id="ARBA00022621"/>
    </source>
</evidence>
<dbReference type="SUPFAM" id="SSF47188">
    <property type="entry name" value="Hemerythrin-like"/>
    <property type="match status" value="1"/>
</dbReference>
<keyword evidence="2" id="KW-0813">Transport</keyword>
<dbReference type="EMBL" id="CP054493">
    <property type="protein sequence ID" value="QOY53598.1"/>
    <property type="molecule type" value="Genomic_DNA"/>
</dbReference>
<dbReference type="AlphaFoldDB" id="A0A7S7LZ88"/>
<dbReference type="PROSITE" id="PS00550">
    <property type="entry name" value="HEMERYTHRINS"/>
    <property type="match status" value="1"/>
</dbReference>
<evidence type="ECO:0000256" key="1">
    <source>
        <dbReference type="ARBA" id="ARBA00010587"/>
    </source>
</evidence>
<feature type="domain" description="Hemerythrin-like" evidence="5">
    <location>
        <begin position="22"/>
        <end position="126"/>
    </location>
</feature>
<dbReference type="GO" id="GO:0046872">
    <property type="term" value="F:metal ion binding"/>
    <property type="evidence" value="ECO:0007669"/>
    <property type="project" value="UniProtKB-KW"/>
</dbReference>
<dbReference type="InterPro" id="IPR012312">
    <property type="entry name" value="Hemerythrin-like"/>
</dbReference>
<dbReference type="Pfam" id="PF01814">
    <property type="entry name" value="Hemerythrin"/>
    <property type="match status" value="1"/>
</dbReference>
<protein>
    <submittedName>
        <fullName evidence="6">Hemerythrin family protein</fullName>
    </submittedName>
</protein>
<comment type="similarity">
    <text evidence="1">Belongs to the hemerythrin family.</text>
</comment>